<reference evidence="4" key="1">
    <citation type="submission" date="2014-04" db="EMBL/GenBank/DDBJ databases">
        <title>Evolutionary Origins and Diversification of the Mycorrhizal Mutualists.</title>
        <authorList>
            <consortium name="DOE Joint Genome Institute"/>
            <consortium name="Mycorrhizal Genomics Consortium"/>
            <person name="Kohler A."/>
            <person name="Kuo A."/>
            <person name="Nagy L.G."/>
            <person name="Floudas D."/>
            <person name="Copeland A."/>
            <person name="Barry K.W."/>
            <person name="Cichocki N."/>
            <person name="Veneault-Fourrey C."/>
            <person name="LaButti K."/>
            <person name="Lindquist E.A."/>
            <person name="Lipzen A."/>
            <person name="Lundell T."/>
            <person name="Morin E."/>
            <person name="Murat C."/>
            <person name="Riley R."/>
            <person name="Ohm R."/>
            <person name="Sun H."/>
            <person name="Tunlid A."/>
            <person name="Henrissat B."/>
            <person name="Grigoriev I.V."/>
            <person name="Hibbett D.S."/>
            <person name="Martin F."/>
        </authorList>
    </citation>
    <scope>NUCLEOTIDE SEQUENCE [LARGE SCALE GENOMIC DNA]</scope>
    <source>
        <strain evidence="4">FD-334 SS-4</strain>
    </source>
</reference>
<feature type="transmembrane region" description="Helical" evidence="2">
    <location>
        <begin position="64"/>
        <end position="83"/>
    </location>
</feature>
<feature type="transmembrane region" description="Helical" evidence="2">
    <location>
        <begin position="24"/>
        <end position="44"/>
    </location>
</feature>
<protein>
    <recommendedName>
        <fullName evidence="5">Glucose receptor Git3 N-terminal domain-containing protein</fullName>
    </recommendedName>
</protein>
<feature type="transmembrane region" description="Helical" evidence="2">
    <location>
        <begin position="172"/>
        <end position="192"/>
    </location>
</feature>
<keyword evidence="2" id="KW-0812">Transmembrane</keyword>
<feature type="transmembrane region" description="Helical" evidence="2">
    <location>
        <begin position="129"/>
        <end position="152"/>
    </location>
</feature>
<dbReference type="OMA" id="HINYNAT"/>
<feature type="region of interest" description="Disordered" evidence="1">
    <location>
        <begin position="316"/>
        <end position="336"/>
    </location>
</feature>
<evidence type="ECO:0000256" key="2">
    <source>
        <dbReference type="SAM" id="Phobius"/>
    </source>
</evidence>
<evidence type="ECO:0000256" key="1">
    <source>
        <dbReference type="SAM" id="MobiDB-lite"/>
    </source>
</evidence>
<organism evidence="3 4">
    <name type="scientific">Hypholoma sublateritium (strain FD-334 SS-4)</name>
    <dbReference type="NCBI Taxonomy" id="945553"/>
    <lineage>
        <taxon>Eukaryota</taxon>
        <taxon>Fungi</taxon>
        <taxon>Dikarya</taxon>
        <taxon>Basidiomycota</taxon>
        <taxon>Agaricomycotina</taxon>
        <taxon>Agaricomycetes</taxon>
        <taxon>Agaricomycetidae</taxon>
        <taxon>Agaricales</taxon>
        <taxon>Agaricineae</taxon>
        <taxon>Strophariaceae</taxon>
        <taxon>Hypholoma</taxon>
    </lineage>
</organism>
<dbReference type="OrthoDB" id="3038990at2759"/>
<keyword evidence="2" id="KW-1133">Transmembrane helix</keyword>
<evidence type="ECO:0008006" key="5">
    <source>
        <dbReference type="Google" id="ProtNLM"/>
    </source>
</evidence>
<dbReference type="EMBL" id="KN817594">
    <property type="protein sequence ID" value="KJA18083.1"/>
    <property type="molecule type" value="Genomic_DNA"/>
</dbReference>
<proteinExistence type="predicted"/>
<feature type="transmembrane region" description="Helical" evidence="2">
    <location>
        <begin position="231"/>
        <end position="251"/>
    </location>
</feature>
<feature type="transmembrane region" description="Helical" evidence="2">
    <location>
        <begin position="103"/>
        <end position="122"/>
    </location>
</feature>
<feature type="compositionally biased region" description="Polar residues" evidence="1">
    <location>
        <begin position="316"/>
        <end position="331"/>
    </location>
</feature>
<dbReference type="Proteomes" id="UP000054270">
    <property type="component" value="Unassembled WGS sequence"/>
</dbReference>
<accession>A0A0D2M4I0</accession>
<sequence length="371" mass="40768">MASNSTVVPLPNPNTPLAFLPPEIAYQTSVAIYVLAGGLGVLVWDILDNIPSDYKLLFKNKVTLTTLIYFLSRIGSLGYVLSANIFETAPTGNCAAFEHIGDAWYPMSLSFSALLFFLRLRAIYNRNRIIVACYFVLWLGLVGSTILIPIVISGASIGPTKYCVDADVPNSSYAAIFAPLIHDTLVFVAISWRLTQNAHMELNFKEGFKIAAFGKYLPTFTQSLLKDGQRYYLISLISNLLTLIMVFNTRVPVPMRSMFATPNIALLNIMACRVYRNTKFGLFREEELSTANMNKADAESKLPPFPVFARRSAITTTDSNDSPYTASSRTTRGMGAVSVVNMEPVGSGKLGQIKEYSSSTLGGVESPIEEK</sequence>
<dbReference type="AlphaFoldDB" id="A0A0D2M4I0"/>
<keyword evidence="2" id="KW-0472">Membrane</keyword>
<name>A0A0D2M4I0_HYPSF</name>
<dbReference type="STRING" id="945553.A0A0D2M4I0"/>
<evidence type="ECO:0000313" key="4">
    <source>
        <dbReference type="Proteomes" id="UP000054270"/>
    </source>
</evidence>
<keyword evidence="4" id="KW-1185">Reference proteome</keyword>
<gene>
    <name evidence="3" type="ORF">HYPSUDRAFT_145540</name>
</gene>
<evidence type="ECO:0000313" key="3">
    <source>
        <dbReference type="EMBL" id="KJA18083.1"/>
    </source>
</evidence>